<dbReference type="SUPFAM" id="SSF52540">
    <property type="entry name" value="P-loop containing nucleoside triphosphate hydrolases"/>
    <property type="match status" value="1"/>
</dbReference>
<dbReference type="Pfam" id="PF00154">
    <property type="entry name" value="RecA_N"/>
    <property type="match status" value="1"/>
</dbReference>
<protein>
    <submittedName>
        <fullName evidence="2">Translesion DNA synthesis-associated protein ImuA</fullName>
    </submittedName>
</protein>
<dbReference type="PIRSF" id="PIRSF037290">
    <property type="entry name" value="UCP037290"/>
    <property type="match status" value="1"/>
</dbReference>
<accession>A0ABV9LYM4</accession>
<organism evidence="2 3">
    <name type="scientific">Glaciecola siphonariae</name>
    <dbReference type="NCBI Taxonomy" id="521012"/>
    <lineage>
        <taxon>Bacteria</taxon>
        <taxon>Pseudomonadati</taxon>
        <taxon>Pseudomonadota</taxon>
        <taxon>Gammaproteobacteria</taxon>
        <taxon>Alteromonadales</taxon>
        <taxon>Alteromonadaceae</taxon>
        <taxon>Glaciecola</taxon>
    </lineage>
</organism>
<dbReference type="InterPro" id="IPR017166">
    <property type="entry name" value="UCP037290"/>
</dbReference>
<name>A0ABV9LYM4_9ALTE</name>
<evidence type="ECO:0000313" key="3">
    <source>
        <dbReference type="Proteomes" id="UP001595897"/>
    </source>
</evidence>
<sequence>MNPILHELENKQWIWTAARAKQASAQNTRLKTGYQALDSALSGGFPSAGMIHINSHLGCGELRLMLDVLQRQSKAHTDKLWVFIAPPFELNAEFLLSENISLSQLLIVRPDTHEEALWSAEQCAKSGACEGVFLWQNSLQHTQIRKLELAALHGQCHCFWFDNSAQQTSNLPLSLSLSLQRKNDELQVKINKQKVGWAKPAIKIKLPFKCRTGSAFRSKPSQTDNVIHIRAKS</sequence>
<evidence type="ECO:0000313" key="2">
    <source>
        <dbReference type="EMBL" id="MFC4700720.1"/>
    </source>
</evidence>
<dbReference type="NCBIfam" id="NF033429">
    <property type="entry name" value="ImuA_translesion"/>
    <property type="match status" value="1"/>
</dbReference>
<comment type="caution">
    <text evidence="2">The sequence shown here is derived from an EMBL/GenBank/DDBJ whole genome shotgun (WGS) entry which is preliminary data.</text>
</comment>
<reference evidence="3" key="1">
    <citation type="journal article" date="2019" name="Int. J. Syst. Evol. Microbiol.">
        <title>The Global Catalogue of Microorganisms (GCM) 10K type strain sequencing project: providing services to taxonomists for standard genome sequencing and annotation.</title>
        <authorList>
            <consortium name="The Broad Institute Genomics Platform"/>
            <consortium name="The Broad Institute Genome Sequencing Center for Infectious Disease"/>
            <person name="Wu L."/>
            <person name="Ma J."/>
        </authorList>
    </citation>
    <scope>NUCLEOTIDE SEQUENCE [LARGE SCALE GENOMIC DNA]</scope>
    <source>
        <strain evidence="3">KACC 12507</strain>
    </source>
</reference>
<proteinExistence type="predicted"/>
<dbReference type="InterPro" id="IPR027417">
    <property type="entry name" value="P-loop_NTPase"/>
</dbReference>
<gene>
    <name evidence="2" type="primary">imuA</name>
    <name evidence="2" type="ORF">ACFO4O_11155</name>
</gene>
<dbReference type="InterPro" id="IPR049428">
    <property type="entry name" value="RecA-like_N"/>
</dbReference>
<dbReference type="InterPro" id="IPR047610">
    <property type="entry name" value="ImuA_translesion"/>
</dbReference>
<evidence type="ECO:0000259" key="1">
    <source>
        <dbReference type="Pfam" id="PF00154"/>
    </source>
</evidence>
<dbReference type="Proteomes" id="UP001595897">
    <property type="component" value="Unassembled WGS sequence"/>
</dbReference>
<dbReference type="Gene3D" id="3.40.50.300">
    <property type="entry name" value="P-loop containing nucleotide triphosphate hydrolases"/>
    <property type="match status" value="1"/>
</dbReference>
<keyword evidence="3" id="KW-1185">Reference proteome</keyword>
<dbReference type="RefSeq" id="WP_382408520.1">
    <property type="nucleotide sequence ID" value="NZ_JBHSGU010000003.1"/>
</dbReference>
<feature type="domain" description="RecA-like N-terminal" evidence="1">
    <location>
        <begin position="25"/>
        <end position="130"/>
    </location>
</feature>
<dbReference type="EMBL" id="JBHSGU010000003">
    <property type="protein sequence ID" value="MFC4700720.1"/>
    <property type="molecule type" value="Genomic_DNA"/>
</dbReference>